<evidence type="ECO:0000256" key="1">
    <source>
        <dbReference type="ARBA" id="ARBA00008231"/>
    </source>
</evidence>
<dbReference type="Gene3D" id="3.30.2180.10">
    <property type="entry name" value="ATP12-like"/>
    <property type="match status" value="1"/>
</dbReference>
<dbReference type="PANTHER" id="PTHR21013:SF10">
    <property type="entry name" value="ATP SYNTHASE MITOCHONDRIAL F1 COMPLEX ASSEMBLY FACTOR 2"/>
    <property type="match status" value="1"/>
</dbReference>
<sequence length="237" mass="25648">MKRFYKDVDVRAEAGGWQVTLDGRGLKTQGGAPQIVPTRALADALAQEWAAQGETIDPAGFVLRDMADYAIDRVSRDPVIAIAAIMPFAETDTLCYLADEGDALRERQEEVWEPLVLAAEKALDCRFSRVTGITYAPHPAETRARIAEDLAAMDGFTLAALQNLASLSASLIAGLAALDGGQDAETLFAAANLEEDWQAQQWGWEAEALSRRDARARGFALARDFALLARDADAPEP</sequence>
<proteinExistence type="inferred from homology"/>
<dbReference type="Pfam" id="PF07542">
    <property type="entry name" value="ATP12"/>
    <property type="match status" value="1"/>
</dbReference>
<dbReference type="Gene3D" id="1.10.3580.10">
    <property type="entry name" value="ATP12 ATPase"/>
    <property type="match status" value="1"/>
</dbReference>
<comment type="similarity">
    <text evidence="1">Belongs to the ATP12 family.</text>
</comment>
<evidence type="ECO:0000313" key="5">
    <source>
        <dbReference type="Proteomes" id="UP000195807"/>
    </source>
</evidence>
<evidence type="ECO:0000256" key="2">
    <source>
        <dbReference type="ARBA" id="ARBA00022946"/>
    </source>
</evidence>
<dbReference type="Proteomes" id="UP000195807">
    <property type="component" value="Chromosome"/>
</dbReference>
<dbReference type="KEGG" id="cman:A9D14_02525"/>
<dbReference type="GO" id="GO:0043461">
    <property type="term" value="P:proton-transporting ATP synthase complex assembly"/>
    <property type="evidence" value="ECO:0007669"/>
    <property type="project" value="InterPro"/>
</dbReference>
<dbReference type="STRING" id="450378.GCA_001661675_00503"/>
<gene>
    <name evidence="4" type="ORF">A9D14_02525</name>
</gene>
<protein>
    <submittedName>
        <fullName evidence="4">Molecular chaperone</fullName>
    </submittedName>
</protein>
<evidence type="ECO:0000256" key="3">
    <source>
        <dbReference type="ARBA" id="ARBA00023186"/>
    </source>
</evidence>
<dbReference type="EMBL" id="CP019602">
    <property type="protein sequence ID" value="ARU15258.1"/>
    <property type="molecule type" value="Genomic_DNA"/>
</dbReference>
<dbReference type="SUPFAM" id="SSF160909">
    <property type="entry name" value="ATP12-like"/>
    <property type="match status" value="1"/>
</dbReference>
<accession>A0A1Z1F8X4</accession>
<evidence type="ECO:0000313" key="4">
    <source>
        <dbReference type="EMBL" id="ARU15258.1"/>
    </source>
</evidence>
<keyword evidence="2" id="KW-0809">Transit peptide</keyword>
<organism evidence="4 5">
    <name type="scientific">Croceicoccus marinus</name>
    <dbReference type="NCBI Taxonomy" id="450378"/>
    <lineage>
        <taxon>Bacteria</taxon>
        <taxon>Pseudomonadati</taxon>
        <taxon>Pseudomonadota</taxon>
        <taxon>Alphaproteobacteria</taxon>
        <taxon>Sphingomonadales</taxon>
        <taxon>Erythrobacteraceae</taxon>
        <taxon>Croceicoccus</taxon>
    </lineage>
</organism>
<dbReference type="InterPro" id="IPR023335">
    <property type="entry name" value="ATP12_ortho_dom_sf"/>
</dbReference>
<name>A0A1Z1F8X4_9SPHN</name>
<keyword evidence="5" id="KW-1185">Reference proteome</keyword>
<keyword evidence="3" id="KW-0143">Chaperone</keyword>
<dbReference type="InterPro" id="IPR042272">
    <property type="entry name" value="ATP12_ATP_synth-F1-assembly_N"/>
</dbReference>
<dbReference type="AlphaFoldDB" id="A0A1Z1F8X4"/>
<dbReference type="OrthoDB" id="9797825at2"/>
<dbReference type="PANTHER" id="PTHR21013">
    <property type="entry name" value="ATP SYNTHASE MITOCHONDRIAL F1 COMPLEX ASSEMBLY FACTOR 2/ATP12 PROTEIN, MITOCHONDRIAL PRECURSOR"/>
    <property type="match status" value="1"/>
</dbReference>
<dbReference type="RefSeq" id="WP_066842676.1">
    <property type="nucleotide sequence ID" value="NZ_CP019602.1"/>
</dbReference>
<reference evidence="4 5" key="1">
    <citation type="submission" date="2017-01" db="EMBL/GenBank/DDBJ databases">
        <title>Complete genome sequence of esterase-producing bacterium Croceicoccus marinus E4A9.</title>
        <authorList>
            <person name="Wu Y.-H."/>
            <person name="Cheng H."/>
            <person name="Xu L."/>
            <person name="Huo Y.-Y."/>
            <person name="Wang C.-S."/>
            <person name="Xu X.-W."/>
        </authorList>
    </citation>
    <scope>NUCLEOTIDE SEQUENCE [LARGE SCALE GENOMIC DNA]</scope>
    <source>
        <strain evidence="4 5">E4A9</strain>
    </source>
</reference>
<dbReference type="InterPro" id="IPR011419">
    <property type="entry name" value="ATP12_ATP_synth-F1-assembly"/>
</dbReference>